<dbReference type="AlphaFoldDB" id="A0A1Z5IIK8"/>
<dbReference type="PROSITE" id="PS50937">
    <property type="entry name" value="HTH_MERR_2"/>
    <property type="match status" value="1"/>
</dbReference>
<dbReference type="PANTHER" id="PTHR30204:SF82">
    <property type="entry name" value="TRANSCRIPTIONAL REGULATOR, MERR FAMILY"/>
    <property type="match status" value="1"/>
</dbReference>
<dbReference type="InterPro" id="IPR000551">
    <property type="entry name" value="MerR-type_HTH_dom"/>
</dbReference>
<evidence type="ECO:0000313" key="4">
    <source>
        <dbReference type="Proteomes" id="UP000198402"/>
    </source>
</evidence>
<keyword evidence="1" id="KW-0238">DNA-binding</keyword>
<dbReference type="SMART" id="SM00422">
    <property type="entry name" value="HTH_MERR"/>
    <property type="match status" value="1"/>
</dbReference>
<dbReference type="GO" id="GO:0003700">
    <property type="term" value="F:DNA-binding transcription factor activity"/>
    <property type="evidence" value="ECO:0007669"/>
    <property type="project" value="InterPro"/>
</dbReference>
<comment type="caution">
    <text evidence="3">The sequence shown here is derived from an EMBL/GenBank/DDBJ whole genome shotgun (WGS) entry which is preliminary data.</text>
</comment>
<dbReference type="OrthoDB" id="9811174at2"/>
<dbReference type="Proteomes" id="UP000198402">
    <property type="component" value="Unassembled WGS sequence"/>
</dbReference>
<dbReference type="CDD" id="cd01109">
    <property type="entry name" value="HTH_YyaN"/>
    <property type="match status" value="1"/>
</dbReference>
<proteinExistence type="predicted"/>
<dbReference type="EMBL" id="BCMG01000007">
    <property type="protein sequence ID" value="GAX01536.1"/>
    <property type="molecule type" value="Genomic_DNA"/>
</dbReference>
<keyword evidence="4" id="KW-1185">Reference proteome</keyword>
<dbReference type="SUPFAM" id="SSF46955">
    <property type="entry name" value="Putative DNA-binding domain"/>
    <property type="match status" value="1"/>
</dbReference>
<dbReference type="InterPro" id="IPR047057">
    <property type="entry name" value="MerR_fam"/>
</dbReference>
<dbReference type="Pfam" id="PF13411">
    <property type="entry name" value="MerR_1"/>
    <property type="match status" value="1"/>
</dbReference>
<dbReference type="STRING" id="1302250.GCA_001313225_01289"/>
<feature type="domain" description="HTH merR-type" evidence="2">
    <location>
        <begin position="2"/>
        <end position="71"/>
    </location>
</feature>
<dbReference type="PANTHER" id="PTHR30204">
    <property type="entry name" value="REDOX-CYCLING DRUG-SENSING TRANSCRIPTIONAL ACTIVATOR SOXR"/>
    <property type="match status" value="1"/>
</dbReference>
<protein>
    <submittedName>
        <fullName evidence="3">MerR family transcriptional regulator</fullName>
    </submittedName>
</protein>
<dbReference type="PRINTS" id="PR00040">
    <property type="entry name" value="HTHMERR"/>
</dbReference>
<evidence type="ECO:0000313" key="3">
    <source>
        <dbReference type="EMBL" id="GAX01536.1"/>
    </source>
</evidence>
<dbReference type="Gene3D" id="1.10.1660.10">
    <property type="match status" value="1"/>
</dbReference>
<dbReference type="InterPro" id="IPR009061">
    <property type="entry name" value="DNA-bd_dom_put_sf"/>
</dbReference>
<accession>A0A1Z5IIK8</accession>
<evidence type="ECO:0000259" key="2">
    <source>
        <dbReference type="PROSITE" id="PS50937"/>
    </source>
</evidence>
<dbReference type="GO" id="GO:0003677">
    <property type="term" value="F:DNA binding"/>
    <property type="evidence" value="ECO:0007669"/>
    <property type="project" value="UniProtKB-KW"/>
</dbReference>
<gene>
    <name evidence="3" type="primary">merR_7</name>
    <name evidence="3" type="ORF">IWT126_01577</name>
</gene>
<sequence>MTYSIKEVSEKTGLSIYTLRFYDKQGLLPFVARNSSGYRAFTDGDLSLIHTINCLKNTGMKIKAIRQYIDYVMQGPATIKQRETMLLAHRKTVEAEQRKIAENLQEIDYKLNVYQSPDAVATVTKEQQFVQQEKLVNQLPNPYAQTILSK</sequence>
<organism evidence="3 4">
    <name type="scientific">Secundilactobacillus silagei JCM 19001</name>
    <dbReference type="NCBI Taxonomy" id="1302250"/>
    <lineage>
        <taxon>Bacteria</taxon>
        <taxon>Bacillati</taxon>
        <taxon>Bacillota</taxon>
        <taxon>Bacilli</taxon>
        <taxon>Lactobacillales</taxon>
        <taxon>Lactobacillaceae</taxon>
        <taxon>Secundilactobacillus</taxon>
    </lineage>
</organism>
<dbReference type="RefSeq" id="WP_089136828.1">
    <property type="nucleotide sequence ID" value="NZ_BCMG01000007.1"/>
</dbReference>
<reference evidence="3 4" key="1">
    <citation type="submission" date="2015-11" db="EMBL/GenBank/DDBJ databases">
        <title>Draft genome sequences of new species of the genus Lactobacillus isolated from orchardgrass silage.</title>
        <authorList>
            <person name="Tohno M."/>
            <person name="Tanizawa Y."/>
            <person name="Arita M."/>
        </authorList>
    </citation>
    <scope>NUCLEOTIDE SEQUENCE [LARGE SCALE GENOMIC DNA]</scope>
    <source>
        <strain evidence="3 4">IWT126</strain>
    </source>
</reference>
<evidence type="ECO:0000256" key="1">
    <source>
        <dbReference type="ARBA" id="ARBA00023125"/>
    </source>
</evidence>
<name>A0A1Z5IIK8_9LACO</name>